<evidence type="ECO:0000256" key="6">
    <source>
        <dbReference type="ARBA" id="ARBA00022556"/>
    </source>
</evidence>
<keyword evidence="7 13" id="KW-0808">Transferase</keyword>
<dbReference type="AlphaFoldDB" id="D8JT66"/>
<dbReference type="Pfam" id="PF02606">
    <property type="entry name" value="LpxK"/>
    <property type="match status" value="1"/>
</dbReference>
<dbReference type="KEGG" id="hdn:Hden_2588"/>
<proteinExistence type="inferred from homology"/>
<keyword evidence="10 13" id="KW-0067">ATP-binding</keyword>
<dbReference type="GO" id="GO:0009029">
    <property type="term" value="F:lipid-A 4'-kinase activity"/>
    <property type="evidence" value="ECO:0007669"/>
    <property type="project" value="UniProtKB-UniRule"/>
</dbReference>
<keyword evidence="6 13" id="KW-0441">Lipid A biosynthesis</keyword>
<evidence type="ECO:0000256" key="1">
    <source>
        <dbReference type="ARBA" id="ARBA00002274"/>
    </source>
</evidence>
<accession>D8JT66</accession>
<dbReference type="InterPro" id="IPR027417">
    <property type="entry name" value="P-loop_NTPase"/>
</dbReference>
<dbReference type="eggNOG" id="COG1663">
    <property type="taxonomic scope" value="Bacteria"/>
</dbReference>
<organism evidence="14 15">
    <name type="scientific">Hyphomicrobium denitrificans (strain ATCC 51888 / DSM 1869 / NCIMB 11706 / TK 0415)</name>
    <dbReference type="NCBI Taxonomy" id="582899"/>
    <lineage>
        <taxon>Bacteria</taxon>
        <taxon>Pseudomonadati</taxon>
        <taxon>Pseudomonadota</taxon>
        <taxon>Alphaproteobacteria</taxon>
        <taxon>Hyphomicrobiales</taxon>
        <taxon>Hyphomicrobiaceae</taxon>
        <taxon>Hyphomicrobium</taxon>
    </lineage>
</organism>
<dbReference type="RefSeq" id="WP_013216543.1">
    <property type="nucleotide sequence ID" value="NC_014313.1"/>
</dbReference>
<evidence type="ECO:0000256" key="4">
    <source>
        <dbReference type="ARBA" id="ARBA00016436"/>
    </source>
</evidence>
<dbReference type="NCBIfam" id="TIGR00682">
    <property type="entry name" value="lpxK"/>
    <property type="match status" value="1"/>
</dbReference>
<reference evidence="15" key="1">
    <citation type="journal article" date="2011" name="J. Bacteriol.">
        <title>Genome sequences of eight morphologically diverse alphaproteobacteria.</title>
        <authorList>
            <consortium name="US DOE Joint Genome Institute"/>
            <person name="Brown P.J."/>
            <person name="Kysela D.T."/>
            <person name="Buechlein A."/>
            <person name="Hemmerich C."/>
            <person name="Brun Y.V."/>
        </authorList>
    </citation>
    <scope>NUCLEOTIDE SEQUENCE [LARGE SCALE GENOMIC DNA]</scope>
    <source>
        <strain evidence="15">ATCC 51888 / DSM 1869 / NCIB 11706 / TK 0415</strain>
    </source>
</reference>
<dbReference type="UniPathway" id="UPA00359">
    <property type="reaction ID" value="UER00482"/>
</dbReference>
<dbReference type="EMBL" id="CP002083">
    <property type="protein sequence ID" value="ADJ24384.1"/>
    <property type="molecule type" value="Genomic_DNA"/>
</dbReference>
<comment type="function">
    <text evidence="1 13">Transfers the gamma-phosphate of ATP to the 4'-position of a tetraacyldisaccharide 1-phosphate intermediate (termed DS-1-P) to form tetraacyldisaccharide 1,4'-bis-phosphate (lipid IVA).</text>
</comment>
<evidence type="ECO:0000256" key="13">
    <source>
        <dbReference type="HAMAP-Rule" id="MF_00409"/>
    </source>
</evidence>
<dbReference type="GO" id="GO:0005524">
    <property type="term" value="F:ATP binding"/>
    <property type="evidence" value="ECO:0007669"/>
    <property type="project" value="UniProtKB-UniRule"/>
</dbReference>
<keyword evidence="15" id="KW-1185">Reference proteome</keyword>
<dbReference type="Proteomes" id="UP000002033">
    <property type="component" value="Chromosome"/>
</dbReference>
<evidence type="ECO:0000256" key="7">
    <source>
        <dbReference type="ARBA" id="ARBA00022679"/>
    </source>
</evidence>
<dbReference type="PANTHER" id="PTHR42724">
    <property type="entry name" value="TETRAACYLDISACCHARIDE 4'-KINASE"/>
    <property type="match status" value="1"/>
</dbReference>
<comment type="pathway">
    <text evidence="2 13">Glycolipid biosynthesis; lipid IV(A) biosynthesis; lipid IV(A) from (3R)-3-hydroxytetradecanoyl-[acyl-carrier-protein] and UDP-N-acetyl-alpha-D-glucosamine: step 6/6.</text>
</comment>
<evidence type="ECO:0000256" key="3">
    <source>
        <dbReference type="ARBA" id="ARBA00012071"/>
    </source>
</evidence>
<dbReference type="EC" id="2.7.1.130" evidence="3 13"/>
<dbReference type="GO" id="GO:0009245">
    <property type="term" value="P:lipid A biosynthetic process"/>
    <property type="evidence" value="ECO:0007669"/>
    <property type="project" value="UniProtKB-UniRule"/>
</dbReference>
<keyword evidence="11 13" id="KW-0443">Lipid metabolism</keyword>
<dbReference type="SUPFAM" id="SSF52540">
    <property type="entry name" value="P-loop containing nucleoside triphosphate hydrolases"/>
    <property type="match status" value="1"/>
</dbReference>
<gene>
    <name evidence="13" type="primary">lpxK</name>
    <name evidence="14" type="ordered locus">Hden_2588</name>
</gene>
<evidence type="ECO:0000256" key="5">
    <source>
        <dbReference type="ARBA" id="ARBA00022516"/>
    </source>
</evidence>
<dbReference type="PANTHER" id="PTHR42724:SF1">
    <property type="entry name" value="TETRAACYLDISACCHARIDE 4'-KINASE, MITOCHONDRIAL-RELATED"/>
    <property type="match status" value="1"/>
</dbReference>
<name>D8JT66_HYPDA</name>
<evidence type="ECO:0000256" key="12">
    <source>
        <dbReference type="ARBA" id="ARBA00029757"/>
    </source>
</evidence>
<comment type="catalytic activity">
    <reaction evidence="13">
        <text>a lipid A disaccharide + ATP = a lipid IVA + ADP + H(+)</text>
        <dbReference type="Rhea" id="RHEA:67840"/>
        <dbReference type="ChEBI" id="CHEBI:15378"/>
        <dbReference type="ChEBI" id="CHEBI:30616"/>
        <dbReference type="ChEBI" id="CHEBI:176343"/>
        <dbReference type="ChEBI" id="CHEBI:176425"/>
        <dbReference type="ChEBI" id="CHEBI:456216"/>
        <dbReference type="EC" id="2.7.1.130"/>
    </reaction>
</comment>
<evidence type="ECO:0000256" key="11">
    <source>
        <dbReference type="ARBA" id="ARBA00023098"/>
    </source>
</evidence>
<dbReference type="STRING" id="582899.Hden_2588"/>
<evidence type="ECO:0000313" key="15">
    <source>
        <dbReference type="Proteomes" id="UP000002033"/>
    </source>
</evidence>
<dbReference type="GO" id="GO:0009244">
    <property type="term" value="P:lipopolysaccharide core region biosynthetic process"/>
    <property type="evidence" value="ECO:0007669"/>
    <property type="project" value="TreeGrafter"/>
</dbReference>
<comment type="similarity">
    <text evidence="13">Belongs to the LpxK family.</text>
</comment>
<dbReference type="HOGENOM" id="CLU_038816_0_0_5"/>
<dbReference type="GO" id="GO:0005886">
    <property type="term" value="C:plasma membrane"/>
    <property type="evidence" value="ECO:0007669"/>
    <property type="project" value="TreeGrafter"/>
</dbReference>
<protein>
    <recommendedName>
        <fullName evidence="4 13">Tetraacyldisaccharide 4'-kinase</fullName>
        <ecNumber evidence="3 13">2.7.1.130</ecNumber>
    </recommendedName>
    <alternativeName>
        <fullName evidence="12 13">Lipid A 4'-kinase</fullName>
    </alternativeName>
</protein>
<feature type="binding site" evidence="13">
    <location>
        <begin position="55"/>
        <end position="62"/>
    </location>
    <ligand>
        <name>ATP</name>
        <dbReference type="ChEBI" id="CHEBI:30616"/>
    </ligand>
</feature>
<evidence type="ECO:0000313" key="14">
    <source>
        <dbReference type="EMBL" id="ADJ24384.1"/>
    </source>
</evidence>
<dbReference type="OrthoDB" id="9766423at2"/>
<sequence length="342" mass="36501">MPGREPRWWYGAGWHWQATLLSPLGHIIGSIAAARLRKTNSYTSRLPVVCIGNFTVGGSGKTPLALLVARLVADEGRVPWFLSRGYGGRLPGPIQVEPGVHGSADVGDEPLLLARSAPTVISRDRAKGAQFIETAAPSNAVIIMDDGLQNPSLAKDFVIAVVSGDRGLGNGHVIPAGPLRAPLASQIGLADVIVITGQTNAAHGAVRETLQKLTQAPLLSATTRASEDASSLRGRRLVAYAGIANPQRFFAMLESLGAIIVERRAFGDHYAFSDSEARELVDTARRMSADLVTTEKDLARLSGASGASAELRDRSRVLKIETVIENVDLAILRQKIREAIRT</sequence>
<keyword evidence="9 13" id="KW-0418">Kinase</keyword>
<keyword evidence="8 13" id="KW-0547">Nucleotide-binding</keyword>
<dbReference type="HAMAP" id="MF_00409">
    <property type="entry name" value="LpxK"/>
    <property type="match status" value="1"/>
</dbReference>
<evidence type="ECO:0000256" key="9">
    <source>
        <dbReference type="ARBA" id="ARBA00022777"/>
    </source>
</evidence>
<dbReference type="InterPro" id="IPR003758">
    <property type="entry name" value="LpxK"/>
</dbReference>
<evidence type="ECO:0000256" key="2">
    <source>
        <dbReference type="ARBA" id="ARBA00004870"/>
    </source>
</evidence>
<evidence type="ECO:0000256" key="8">
    <source>
        <dbReference type="ARBA" id="ARBA00022741"/>
    </source>
</evidence>
<keyword evidence="5 13" id="KW-0444">Lipid biosynthesis</keyword>
<evidence type="ECO:0000256" key="10">
    <source>
        <dbReference type="ARBA" id="ARBA00022840"/>
    </source>
</evidence>